<evidence type="ECO:0000313" key="2">
    <source>
        <dbReference type="Proteomes" id="UP001153404"/>
    </source>
</evidence>
<keyword evidence="2" id="KW-1185">Reference proteome</keyword>
<proteinExistence type="predicted"/>
<dbReference type="AlphaFoldDB" id="A0A9X4QTP9"/>
<reference evidence="1" key="1">
    <citation type="submission" date="2022-10" db="EMBL/GenBank/DDBJ databases">
        <title>Comparative genomic analysis of Cohnella hashimotonis sp. nov., isolated from the International Space Station.</title>
        <authorList>
            <person name="Simpson A."/>
            <person name="Venkateswaran K."/>
        </authorList>
    </citation>
    <scope>NUCLEOTIDE SEQUENCE</scope>
    <source>
        <strain evidence="1">DSM 28161</strain>
    </source>
</reference>
<sequence length="162" mass="18292">MEYSFKMMAGKSIQYKYARGDWSKEAFTSHNRVQNDTTDPGNWAYSSTDTNMQLRIANQGGNKMAIDDYVLRWVDMPMAIYQPRKSYGDDIAYSTEEKSFSLRAAVPYGVAFTINEHPIPADAMDDRGNVLVNDIPLAQGKNVFTLHIEPTAETLNLPFLHG</sequence>
<comment type="caution">
    <text evidence="1">The sequence shown here is derived from an EMBL/GenBank/DDBJ whole genome shotgun (WGS) entry which is preliminary data.</text>
</comment>
<accession>A0A9X4QTP9</accession>
<evidence type="ECO:0000313" key="1">
    <source>
        <dbReference type="EMBL" id="MDG0809667.1"/>
    </source>
</evidence>
<dbReference type="EMBL" id="JAPDIA010000003">
    <property type="protein sequence ID" value="MDG0809667.1"/>
    <property type="molecule type" value="Genomic_DNA"/>
</dbReference>
<dbReference type="RefSeq" id="WP_277531109.1">
    <property type="nucleotide sequence ID" value="NZ_JAPDIA010000003.1"/>
</dbReference>
<organism evidence="1 2">
    <name type="scientific">Cohnella rhizosphaerae</name>
    <dbReference type="NCBI Taxonomy" id="1457232"/>
    <lineage>
        <taxon>Bacteria</taxon>
        <taxon>Bacillati</taxon>
        <taxon>Bacillota</taxon>
        <taxon>Bacilli</taxon>
        <taxon>Bacillales</taxon>
        <taxon>Paenibacillaceae</taxon>
        <taxon>Cohnella</taxon>
    </lineage>
</organism>
<gene>
    <name evidence="1" type="ORF">OMP40_10155</name>
</gene>
<name>A0A9X4QTP9_9BACL</name>
<protein>
    <submittedName>
        <fullName evidence="1">Uncharacterized protein</fullName>
    </submittedName>
</protein>
<dbReference type="Proteomes" id="UP001153404">
    <property type="component" value="Unassembled WGS sequence"/>
</dbReference>